<name>A0A2T0UT46_9ACTN</name>
<keyword evidence="1" id="KW-1133">Transmembrane helix</keyword>
<organism evidence="2 3">
    <name type="scientific">Glycomyces artemisiae</name>
    <dbReference type="NCBI Taxonomy" id="1076443"/>
    <lineage>
        <taxon>Bacteria</taxon>
        <taxon>Bacillati</taxon>
        <taxon>Actinomycetota</taxon>
        <taxon>Actinomycetes</taxon>
        <taxon>Glycomycetales</taxon>
        <taxon>Glycomycetaceae</taxon>
        <taxon>Glycomyces</taxon>
    </lineage>
</organism>
<reference evidence="2 3" key="1">
    <citation type="submission" date="2018-03" db="EMBL/GenBank/DDBJ databases">
        <title>Genomic Encyclopedia of Type Strains, Phase III (KMG-III): the genomes of soil and plant-associated and newly described type strains.</title>
        <authorList>
            <person name="Whitman W."/>
        </authorList>
    </citation>
    <scope>NUCLEOTIDE SEQUENCE [LARGE SCALE GENOMIC DNA]</scope>
    <source>
        <strain evidence="2 3">CGMCC 4.7067</strain>
    </source>
</reference>
<feature type="transmembrane region" description="Helical" evidence="1">
    <location>
        <begin position="91"/>
        <end position="110"/>
    </location>
</feature>
<feature type="transmembrane region" description="Helical" evidence="1">
    <location>
        <begin position="21"/>
        <end position="46"/>
    </location>
</feature>
<dbReference type="Proteomes" id="UP000238176">
    <property type="component" value="Unassembled WGS sequence"/>
</dbReference>
<keyword evidence="3" id="KW-1185">Reference proteome</keyword>
<protein>
    <submittedName>
        <fullName evidence="2">Uncharacterized protein</fullName>
    </submittedName>
</protein>
<dbReference type="OrthoDB" id="9918067at2"/>
<evidence type="ECO:0000313" key="3">
    <source>
        <dbReference type="Proteomes" id="UP000238176"/>
    </source>
</evidence>
<sequence length="274" mass="28789">MATPEQSSISARPRAPLPVTAAVVLLWFMVAAMGWLVAVSAVMTAFRVSTRFSGSASALAFVEPLLFLVVAFAIGLAAVKVWTGRDWARRSVVIVSATLLATALATRAGLTFGTGLAGTFVLAALLVLLALPPSQRWCDRESGCHSPRIGEREEPPFLVVAELVMLWAAVVFALQTGTRAVLAEEGADRLGLVLVAAAVVHAVLNAGMTGRRRWGWLGTVGLSGIYVLWLAAAAVASAVGGGPWALPAVLALLPLVFLWALLKPETKSWCRPAT</sequence>
<proteinExistence type="predicted"/>
<feature type="transmembrane region" description="Helical" evidence="1">
    <location>
        <begin position="186"/>
        <end position="204"/>
    </location>
</feature>
<dbReference type="AlphaFoldDB" id="A0A2T0UT46"/>
<dbReference type="EMBL" id="PVTJ01000002">
    <property type="protein sequence ID" value="PRY61102.1"/>
    <property type="molecule type" value="Genomic_DNA"/>
</dbReference>
<feature type="transmembrane region" description="Helical" evidence="1">
    <location>
        <begin position="155"/>
        <end position="174"/>
    </location>
</feature>
<feature type="transmembrane region" description="Helical" evidence="1">
    <location>
        <begin position="116"/>
        <end position="134"/>
    </location>
</feature>
<feature type="transmembrane region" description="Helical" evidence="1">
    <location>
        <begin position="58"/>
        <end position="79"/>
    </location>
</feature>
<evidence type="ECO:0000313" key="2">
    <source>
        <dbReference type="EMBL" id="PRY61102.1"/>
    </source>
</evidence>
<comment type="caution">
    <text evidence="2">The sequence shown here is derived from an EMBL/GenBank/DDBJ whole genome shotgun (WGS) entry which is preliminary data.</text>
</comment>
<keyword evidence="1" id="KW-0812">Transmembrane</keyword>
<feature type="transmembrane region" description="Helical" evidence="1">
    <location>
        <begin position="244"/>
        <end position="262"/>
    </location>
</feature>
<dbReference type="RefSeq" id="WP_146148012.1">
    <property type="nucleotide sequence ID" value="NZ_PVTJ01000002.1"/>
</dbReference>
<accession>A0A2T0UT46</accession>
<feature type="transmembrane region" description="Helical" evidence="1">
    <location>
        <begin position="216"/>
        <end position="238"/>
    </location>
</feature>
<evidence type="ECO:0000256" key="1">
    <source>
        <dbReference type="SAM" id="Phobius"/>
    </source>
</evidence>
<keyword evidence="1" id="KW-0472">Membrane</keyword>
<gene>
    <name evidence="2" type="ORF">B0I28_102721</name>
</gene>